<feature type="region of interest" description="Disordered" evidence="1">
    <location>
        <begin position="1100"/>
        <end position="1136"/>
    </location>
</feature>
<dbReference type="InterPro" id="IPR041457">
    <property type="entry name" value="CxC2_KDZ-assoc"/>
</dbReference>
<evidence type="ECO:0000259" key="2">
    <source>
        <dbReference type="Pfam" id="PF18803"/>
    </source>
</evidence>
<gene>
    <name evidence="3" type="ORF">JR316_011034</name>
</gene>
<evidence type="ECO:0000313" key="3">
    <source>
        <dbReference type="EMBL" id="KAG5163843.1"/>
    </source>
</evidence>
<accession>A0A8H7XQD4</accession>
<dbReference type="PANTHER" id="PTHR33104">
    <property type="entry name" value="SI:DKEY-29D5.2"/>
    <property type="match status" value="1"/>
</dbReference>
<dbReference type="Pfam" id="PF18803">
    <property type="entry name" value="CxC2"/>
    <property type="match status" value="1"/>
</dbReference>
<dbReference type="EMBL" id="JAFIQS010000013">
    <property type="protein sequence ID" value="KAG5163843.1"/>
    <property type="molecule type" value="Genomic_DNA"/>
</dbReference>
<dbReference type="OrthoDB" id="2682806at2759"/>
<name>A0A8H7XQD4_PSICU</name>
<protein>
    <recommendedName>
        <fullName evidence="2">CxC2-like cysteine cluster KDZ transposase-associated domain-containing protein</fullName>
    </recommendedName>
</protein>
<dbReference type="Pfam" id="PF18758">
    <property type="entry name" value="KDZ"/>
    <property type="match status" value="1"/>
</dbReference>
<dbReference type="PANTHER" id="PTHR33104:SF2">
    <property type="entry name" value="CXC3 LIKE CYSTEINE CLUSTER DOMAIN-CONTAINING PROTEIN"/>
    <property type="match status" value="1"/>
</dbReference>
<comment type="caution">
    <text evidence="3">The sequence shown here is derived from an EMBL/GenBank/DDBJ whole genome shotgun (WGS) entry which is preliminary data.</text>
</comment>
<organism evidence="3">
    <name type="scientific">Psilocybe cubensis</name>
    <name type="common">Psychedelic mushroom</name>
    <name type="synonym">Stropharia cubensis</name>
    <dbReference type="NCBI Taxonomy" id="181762"/>
    <lineage>
        <taxon>Eukaryota</taxon>
        <taxon>Fungi</taxon>
        <taxon>Dikarya</taxon>
        <taxon>Basidiomycota</taxon>
        <taxon>Agaricomycotina</taxon>
        <taxon>Agaricomycetes</taxon>
        <taxon>Agaricomycetidae</taxon>
        <taxon>Agaricales</taxon>
        <taxon>Agaricineae</taxon>
        <taxon>Strophariaceae</taxon>
        <taxon>Psilocybe</taxon>
    </lineage>
</organism>
<dbReference type="AlphaFoldDB" id="A0A8H7XQD4"/>
<reference evidence="3" key="1">
    <citation type="submission" date="2021-02" db="EMBL/GenBank/DDBJ databases">
        <title>Psilocybe cubensis genome.</title>
        <authorList>
            <person name="Mckernan K.J."/>
            <person name="Crawford S."/>
            <person name="Trippe A."/>
            <person name="Kane L.T."/>
            <person name="Mclaughlin S."/>
        </authorList>
    </citation>
    <scope>NUCLEOTIDE SEQUENCE [LARGE SCALE GENOMIC DNA]</scope>
    <source>
        <strain evidence="3">MGC-MH-2018</strain>
    </source>
</reference>
<sequence>MTNALKRRRIGASSSTETYRDAIPLPDSFATIRSSEGTAEGRVNYSTILSAGAWDEATSWIPQDDNMYSLMPDSTGFDLAVEGDFMDGEDDDIVVPNAEGEQQQDEIQSIPITPAVPGVKAKRSLVSKRPNVVWCSLYRQTYLEELIRWSGRGDFRHLQSCPDCVARGVETLGRAEYRCRECFSPDLTCNSCCVKRHRLHPFHRIEQWNGSSFVDVTLKELGLIIQLNHAGAYCDNPIPCHSKMLILHTNGIHSCNIQYCGCSRAIPPHLQLLRRRIYPATQLAMKSCATFELLRHLHRLALTTKASTYDFYRCLEKSTTNLGIDVPKSRYRALMRMVLQWRHLQMLKWAGRGHDERGAAGTLPGELMVKCPSCPHPGINLPDNWRDAPDNMKFLYAVMICLDANFRLKNQMVSNYSQDPGLGLGLAYMIHRTKYEAYVKSKANENDISTCVGFQALAKANSKFSKGLRYTGVGMGVCGRSEMILGVGNLHKGERYANMDYIFGTILKALAVVSVLASYDIACQWFLNLLRRMQEDWPPEIKPSSDMRFTPAIPKLHASMHKQSHANHDVYSLNLIPGAGQSDGECPERVWGPHNPVGNATKTMGPGARQDTLDDHFGFWNWLKYTSMGITLLKRYRQAVADRNAQVEGHRGLTESVKKENPQLIDVWEKMCIEWELDKFPKDKKKNPYYMPSISEFSTFSKLNDFTVIMTGSALSEAQVKKDLAEKEAKFLAQGGSFQHATTSSMFISLGLELEEAQRRVRRLAKGVGPHSTIRQAGSLTEQRNILSTRIRAWEQLLPVYIPGIVQYQKDHPITTKTSYAEDAVLYLPSSIPEPCRSRICTPGLANIEKELRFAQMSDSLASIRQILIIKSRMIDFKNKNIRGQRDGTRSTTVIDRVHERARFAASKYRSARAAHLALAGDGDWENTYRVLEDKDVRGYQDPDRLRPRVGRQGIYEDGHEPSLNVEVDEDDGINLVNQLRNRRDGTGQTRRTLSWIWTVTMGVRTEEDHDDILRVEWAKSRARVMRAKEEVLLLKEEMRRTLAFLKYKSDWWVERQSALPGAPKDLVEGISAFAISQAEIQTSLANHFRKLWAAPFSENVEEDVDEDEDEVEEVEDVPLDEDEEDEFENETEEPL</sequence>
<evidence type="ECO:0000256" key="1">
    <source>
        <dbReference type="SAM" id="MobiDB-lite"/>
    </source>
</evidence>
<proteinExistence type="predicted"/>
<dbReference type="InterPro" id="IPR040521">
    <property type="entry name" value="KDZ"/>
</dbReference>
<feature type="domain" description="CxC2-like cysteine cluster KDZ transposase-associated" evidence="2">
    <location>
        <begin position="218"/>
        <end position="323"/>
    </location>
</feature>